<sequence length="229" mass="25185">MPVPVDGNGDSVYIPQTNEVINKDQTKVTKVGKEEKIGVVLDSVEPKKPSIPKFTSGNSQSDGKNSLKRFEFEFDGKSYKFALNPEEYEQTEPSRVNVTQTKGGAFVDDFGGGVPTVVMSGTTGFKNGTKDPTSGFNKFKELRDLIRKYYFGEAPGSAVKASKELTFHNHTDGEHWIAVPTTFSLKRSVARPLLYLYNIEMILVRPAKEPNASSKSGDLKTSLPQNKVG</sequence>
<feature type="region of interest" description="Disordered" evidence="1">
    <location>
        <begin position="46"/>
        <end position="65"/>
    </location>
</feature>
<accession>A0A1Z1DEG3</accession>
<reference evidence="2 3" key="1">
    <citation type="journal article" date="2017" name="Viruses">
        <title>Characterization of Bacillus subtilis Viruses vB_BsuM-Goe2 and vB_BsuM-Goe3.</title>
        <authorList>
            <person name="Willms I.M."/>
            <person name="Hoppert M."/>
            <person name="Hertel R."/>
        </authorList>
    </citation>
    <scope>NUCLEOTIDE SEQUENCE [LARGE SCALE GENOMIC DNA]</scope>
</reference>
<feature type="compositionally biased region" description="Polar residues" evidence="1">
    <location>
        <begin position="53"/>
        <end position="64"/>
    </location>
</feature>
<dbReference type="Pfam" id="PF23980">
    <property type="entry name" value="Phage_tail_tube_init"/>
    <property type="match status" value="1"/>
</dbReference>
<dbReference type="Proteomes" id="UP000224660">
    <property type="component" value="Segment"/>
</dbReference>
<evidence type="ECO:0000313" key="2">
    <source>
        <dbReference type="EMBL" id="APZ82326.1"/>
    </source>
</evidence>
<protein>
    <submittedName>
        <fullName evidence="2">Uncharacterized protein</fullName>
    </submittedName>
</protein>
<gene>
    <name evidence="2" type="ORF">Goe2_c09000</name>
</gene>
<proteinExistence type="predicted"/>
<organism evidence="2 3">
    <name type="scientific">Bacillus phage vB_BsuM-Goe2</name>
    <dbReference type="NCBI Taxonomy" id="1933062"/>
    <lineage>
        <taxon>Viruses</taxon>
        <taxon>Duplodnaviria</taxon>
        <taxon>Heunggongvirae</taxon>
        <taxon>Uroviricota</taxon>
        <taxon>Caudoviricetes</taxon>
        <taxon>Herelleviridae</taxon>
        <taxon>Spounavirinae</taxon>
        <taxon>Okubovirus</taxon>
        <taxon>Okubovirus camphawk</taxon>
    </lineage>
</organism>
<feature type="region of interest" description="Disordered" evidence="1">
    <location>
        <begin position="208"/>
        <end position="229"/>
    </location>
</feature>
<evidence type="ECO:0000256" key="1">
    <source>
        <dbReference type="SAM" id="MobiDB-lite"/>
    </source>
</evidence>
<dbReference type="InterPro" id="IPR056958">
    <property type="entry name" value="Phage_tail_tube_init_put"/>
</dbReference>
<name>A0A1Z1DEG3_9CAUD</name>
<evidence type="ECO:0000313" key="3">
    <source>
        <dbReference type="Proteomes" id="UP000224660"/>
    </source>
</evidence>
<dbReference type="EMBL" id="KY368639">
    <property type="protein sequence ID" value="APZ82326.1"/>
    <property type="molecule type" value="Genomic_DNA"/>
</dbReference>